<dbReference type="EMBL" id="VIVN01000001">
    <property type="protein sequence ID" value="TWE08580.1"/>
    <property type="molecule type" value="Genomic_DNA"/>
</dbReference>
<accession>A0A561DZ21</accession>
<organism evidence="1 2">
    <name type="scientific">Neobacillus bataviensis</name>
    <dbReference type="NCBI Taxonomy" id="220685"/>
    <lineage>
        <taxon>Bacteria</taxon>
        <taxon>Bacillati</taxon>
        <taxon>Bacillota</taxon>
        <taxon>Bacilli</taxon>
        <taxon>Bacillales</taxon>
        <taxon>Bacillaceae</taxon>
        <taxon>Neobacillus</taxon>
    </lineage>
</organism>
<dbReference type="Proteomes" id="UP000319671">
    <property type="component" value="Unassembled WGS sequence"/>
</dbReference>
<sequence length="157" mass="17690">MSSNMLTNVRFALAYTVQAIRYTESALIFFRELTAFPFPPNPIKEQFYQDAIDSLTESYLAIKSLPFDTYLPSDPLFPNIPVAPEIQDNELLINLSDNRISLALNKNNESINNINQAILLSSKNDKLNGQLLFIRLELELARESLVAGINASDFMMG</sequence>
<evidence type="ECO:0000313" key="1">
    <source>
        <dbReference type="EMBL" id="TWE08580.1"/>
    </source>
</evidence>
<proteinExistence type="predicted"/>
<protein>
    <submittedName>
        <fullName evidence="1">Uncharacterized protein</fullName>
    </submittedName>
</protein>
<evidence type="ECO:0000313" key="2">
    <source>
        <dbReference type="Proteomes" id="UP000319671"/>
    </source>
</evidence>
<keyword evidence="2" id="KW-1185">Reference proteome</keyword>
<dbReference type="AlphaFoldDB" id="A0A561DZ21"/>
<comment type="caution">
    <text evidence="1">The sequence shown here is derived from an EMBL/GenBank/DDBJ whole genome shotgun (WGS) entry which is preliminary data.</text>
</comment>
<reference evidence="1 2" key="1">
    <citation type="submission" date="2019-06" db="EMBL/GenBank/DDBJ databases">
        <title>Sorghum-associated microbial communities from plants grown in Nebraska, USA.</title>
        <authorList>
            <person name="Schachtman D."/>
        </authorList>
    </citation>
    <scope>NUCLEOTIDE SEQUENCE [LARGE SCALE GENOMIC DNA]</scope>
    <source>
        <strain evidence="1 2">2482</strain>
    </source>
</reference>
<name>A0A561DZ21_9BACI</name>
<gene>
    <name evidence="1" type="ORF">FB550_101606</name>
</gene>
<dbReference type="RefSeq" id="WP_144562249.1">
    <property type="nucleotide sequence ID" value="NZ_VIVN01000001.1"/>
</dbReference>